<keyword evidence="1" id="KW-0472">Membrane</keyword>
<keyword evidence="1" id="KW-0812">Transmembrane</keyword>
<dbReference type="KEGG" id="mpe:MYPE2760"/>
<evidence type="ECO:0000313" key="3">
    <source>
        <dbReference type="Proteomes" id="UP000002522"/>
    </source>
</evidence>
<reference evidence="2 3" key="1">
    <citation type="journal article" date="2002" name="Nucleic Acids Res.">
        <title>The complete genomic sequence of Mycoplasma penetrans, an intracellular bacterial pathogen in humans.</title>
        <authorList>
            <person name="Sasaki Y."/>
            <person name="Ishikawa J."/>
            <person name="Yamashita A."/>
            <person name="Oshima K."/>
            <person name="Kenri T."/>
            <person name="Furuya K."/>
            <person name="Yoshino C."/>
            <person name="Horino A."/>
            <person name="Shiba T."/>
            <person name="Sasaki T."/>
            <person name="Hattori M."/>
        </authorList>
    </citation>
    <scope>NUCLEOTIDE SEQUENCE [LARGE SCALE GENOMIC DNA]</scope>
    <source>
        <strain evidence="2 3">HF-2</strain>
    </source>
</reference>
<keyword evidence="3" id="KW-1185">Reference proteome</keyword>
<sequence>MDKEIEINIAETRVKRYKQYRRKIKSDYYNFVKKNSKNDEIKKIEKSIGKINKDLIINDFSSRLFLDFSSNWTNDDGYVVQIKNYLDIVKVNKFNELLSKVDSIKNDIDMEPSFDMKGNLSLVWYKQDPKYFELERIREWLQFMIKEKEQIISNVKEKIFSFKDAFYRTSDPETIASIMPSNIKFTKIAGSDKNKKMFTIFLWSFFGFAFLSIFFLVLFLVIK</sequence>
<name>Q8EWC8_MALP2</name>
<proteinExistence type="predicted"/>
<dbReference type="AlphaFoldDB" id="Q8EWC8"/>
<dbReference type="InParanoid" id="Q8EWC8"/>
<dbReference type="Proteomes" id="UP000002522">
    <property type="component" value="Chromosome"/>
</dbReference>
<dbReference type="eggNOG" id="ENOG5031ZDW">
    <property type="taxonomic scope" value="Bacteria"/>
</dbReference>
<keyword evidence="1" id="KW-1133">Transmembrane helix</keyword>
<dbReference type="RefSeq" id="WP_011077104.1">
    <property type="nucleotide sequence ID" value="NC_004432.1"/>
</dbReference>
<dbReference type="STRING" id="272633.gene:10731379"/>
<evidence type="ECO:0000313" key="2">
    <source>
        <dbReference type="EMBL" id="BAC44068.1"/>
    </source>
</evidence>
<gene>
    <name evidence="2" type="ordered locus">MYPE2760</name>
</gene>
<accession>Q8EWC8</accession>
<protein>
    <submittedName>
        <fullName evidence="2">Uncharacterized protein</fullName>
    </submittedName>
</protein>
<organism evidence="2 3">
    <name type="scientific">Malacoplasma penetrans (strain HF-2)</name>
    <name type="common">Mycoplasma penetrans</name>
    <dbReference type="NCBI Taxonomy" id="272633"/>
    <lineage>
        <taxon>Bacteria</taxon>
        <taxon>Bacillati</taxon>
        <taxon>Mycoplasmatota</taxon>
        <taxon>Mycoplasmoidales</taxon>
        <taxon>Mycoplasmoidaceae</taxon>
        <taxon>Malacoplasma</taxon>
    </lineage>
</organism>
<dbReference type="HOGENOM" id="CLU_1239051_0_0_14"/>
<feature type="transmembrane region" description="Helical" evidence="1">
    <location>
        <begin position="200"/>
        <end position="222"/>
    </location>
</feature>
<evidence type="ECO:0000256" key="1">
    <source>
        <dbReference type="SAM" id="Phobius"/>
    </source>
</evidence>
<dbReference type="EMBL" id="BA000026">
    <property type="protein sequence ID" value="BAC44068.1"/>
    <property type="molecule type" value="Genomic_DNA"/>
</dbReference>